<keyword evidence="6" id="KW-1133">Transmembrane helix</keyword>
<proteinExistence type="predicted"/>
<dbReference type="Proteomes" id="UP000006056">
    <property type="component" value="Chromosome"/>
</dbReference>
<dbReference type="SUPFAM" id="SSF53448">
    <property type="entry name" value="Nucleotide-diphospho-sugar transferases"/>
    <property type="match status" value="1"/>
</dbReference>
<feature type="transmembrane region" description="Helical" evidence="6">
    <location>
        <begin position="314"/>
        <end position="335"/>
    </location>
</feature>
<dbReference type="InterPro" id="IPR001173">
    <property type="entry name" value="Glyco_trans_2-like"/>
</dbReference>
<dbReference type="HOGENOM" id="CLU_038143_0_0_0"/>
<dbReference type="eggNOG" id="COG1215">
    <property type="taxonomic scope" value="Bacteria"/>
</dbReference>
<reference evidence="8 9" key="1">
    <citation type="submission" date="2012-06" db="EMBL/GenBank/DDBJ databases">
        <title>Complete genome of Terriglobus roseus DSM 18391.</title>
        <authorList>
            <consortium name="US DOE Joint Genome Institute (JGI-PGF)"/>
            <person name="Lucas S."/>
            <person name="Copeland A."/>
            <person name="Lapidus A."/>
            <person name="Glavina del Rio T."/>
            <person name="Dalin E."/>
            <person name="Tice H."/>
            <person name="Bruce D."/>
            <person name="Goodwin L."/>
            <person name="Pitluck S."/>
            <person name="Peters L."/>
            <person name="Mikhailova N."/>
            <person name="Munk A.C.C."/>
            <person name="Kyrpides N."/>
            <person name="Mavromatis K."/>
            <person name="Ivanova N."/>
            <person name="Brettin T."/>
            <person name="Detter J.C."/>
            <person name="Han C."/>
            <person name="Larimer F."/>
            <person name="Land M."/>
            <person name="Hauser L."/>
            <person name="Markowitz V."/>
            <person name="Cheng J.-F."/>
            <person name="Hugenholtz P."/>
            <person name="Woyke T."/>
            <person name="Wu D."/>
            <person name="Brambilla E."/>
            <person name="Klenk H.-P."/>
            <person name="Eisen J.A."/>
        </authorList>
    </citation>
    <scope>NUCLEOTIDE SEQUENCE [LARGE SCALE GENOMIC DNA]</scope>
    <source>
        <strain evidence="9">DSM 18391 / NRRL B-41598 / KBS 63</strain>
    </source>
</reference>
<dbReference type="RefSeq" id="WP_014787489.1">
    <property type="nucleotide sequence ID" value="NC_018014.1"/>
</dbReference>
<comment type="subcellular location">
    <subcellularLocation>
        <location evidence="1">Cell membrane</location>
    </subcellularLocation>
</comment>
<dbReference type="InterPro" id="IPR029044">
    <property type="entry name" value="Nucleotide-diphossugar_trans"/>
</dbReference>
<dbReference type="Gene3D" id="3.90.550.10">
    <property type="entry name" value="Spore Coat Polysaccharide Biosynthesis Protein SpsA, Chain A"/>
    <property type="match status" value="1"/>
</dbReference>
<evidence type="ECO:0000313" key="9">
    <source>
        <dbReference type="Proteomes" id="UP000006056"/>
    </source>
</evidence>
<dbReference type="STRING" id="926566.Terro_4021"/>
<dbReference type="PATRIC" id="fig|926566.3.peg.3962"/>
<organism evidence="8 9">
    <name type="scientific">Terriglobus roseus (strain DSM 18391 / NRRL B-41598 / KBS 63)</name>
    <dbReference type="NCBI Taxonomy" id="926566"/>
    <lineage>
        <taxon>Bacteria</taxon>
        <taxon>Pseudomonadati</taxon>
        <taxon>Acidobacteriota</taxon>
        <taxon>Terriglobia</taxon>
        <taxon>Terriglobales</taxon>
        <taxon>Acidobacteriaceae</taxon>
        <taxon>Terriglobus</taxon>
    </lineage>
</organism>
<sequence length="388" mass="42128">MLFAWTIASAVCAAIPAVMTVMNLREYREPAAATGERLPAVTVVIPARNEAAGIAACVSSVLASTGVDLQVVVVNDASTDDTAEIVRGMARQDARLRLVESVTLPDGWNGKQHACWQGAQAATSSLLCFLDADVRLHPDALARTVTSMVQERAALLSGFPRQITGTWLEALLLPLIHFVLLGLLPMRALRRTTKPAYAAGCGQFLLVDREAYTKSGGHEAIRHTMHDGLLLPKLLRSHGYATRLVDLTELAECRMYTSAAATWNGLSKNATEGMAAPVRIVPMTLLLGLGQVLPLPLLWMAWERTPFIIPFLGPPIRIGMAPVWWSAIAVALSYLPRVINAARYRQSWLSALLHPVGVAVLLVLQWVALGRKLLGRPATWKSRAYPSN</sequence>
<evidence type="ECO:0000256" key="2">
    <source>
        <dbReference type="ARBA" id="ARBA00022475"/>
    </source>
</evidence>
<feature type="transmembrane region" description="Helical" evidence="6">
    <location>
        <begin position="280"/>
        <end position="302"/>
    </location>
</feature>
<keyword evidence="5 6" id="KW-0472">Membrane</keyword>
<evidence type="ECO:0000256" key="5">
    <source>
        <dbReference type="ARBA" id="ARBA00023136"/>
    </source>
</evidence>
<evidence type="ECO:0000256" key="1">
    <source>
        <dbReference type="ARBA" id="ARBA00004236"/>
    </source>
</evidence>
<evidence type="ECO:0000313" key="8">
    <source>
        <dbReference type="EMBL" id="AFL90229.1"/>
    </source>
</evidence>
<protein>
    <submittedName>
        <fullName evidence="8">Glycosyl transferase</fullName>
    </submittedName>
</protein>
<evidence type="ECO:0000256" key="4">
    <source>
        <dbReference type="ARBA" id="ARBA00022679"/>
    </source>
</evidence>
<dbReference type="OrthoDB" id="9806525at2"/>
<name>I3ZLW1_TERRK</name>
<keyword evidence="3" id="KW-0328">Glycosyltransferase</keyword>
<feature type="domain" description="Glycosyltransferase 2-like" evidence="7">
    <location>
        <begin position="42"/>
        <end position="212"/>
    </location>
</feature>
<dbReference type="PANTHER" id="PTHR43646:SF2">
    <property type="entry name" value="GLYCOSYLTRANSFERASE 2-LIKE DOMAIN-CONTAINING PROTEIN"/>
    <property type="match status" value="1"/>
</dbReference>
<gene>
    <name evidence="8" type="ordered locus">Terro_4021</name>
</gene>
<evidence type="ECO:0000256" key="6">
    <source>
        <dbReference type="SAM" id="Phobius"/>
    </source>
</evidence>
<keyword evidence="4 8" id="KW-0808">Transferase</keyword>
<feature type="transmembrane region" description="Helical" evidence="6">
    <location>
        <begin position="166"/>
        <end position="184"/>
    </location>
</feature>
<keyword evidence="6" id="KW-0812">Transmembrane</keyword>
<dbReference type="GO" id="GO:0016757">
    <property type="term" value="F:glycosyltransferase activity"/>
    <property type="evidence" value="ECO:0007669"/>
    <property type="project" value="UniProtKB-KW"/>
</dbReference>
<keyword evidence="9" id="KW-1185">Reference proteome</keyword>
<evidence type="ECO:0000259" key="7">
    <source>
        <dbReference type="Pfam" id="PF00535"/>
    </source>
</evidence>
<dbReference type="KEGG" id="trs:Terro_4021"/>
<keyword evidence="2" id="KW-1003">Cell membrane</keyword>
<dbReference type="PANTHER" id="PTHR43646">
    <property type="entry name" value="GLYCOSYLTRANSFERASE"/>
    <property type="match status" value="1"/>
</dbReference>
<dbReference type="AlphaFoldDB" id="I3ZLW1"/>
<dbReference type="EMBL" id="CP003379">
    <property type="protein sequence ID" value="AFL90229.1"/>
    <property type="molecule type" value="Genomic_DNA"/>
</dbReference>
<feature type="transmembrane region" description="Helical" evidence="6">
    <location>
        <begin position="347"/>
        <end position="368"/>
    </location>
</feature>
<evidence type="ECO:0000256" key="3">
    <source>
        <dbReference type="ARBA" id="ARBA00022676"/>
    </source>
</evidence>
<dbReference type="GO" id="GO:0005886">
    <property type="term" value="C:plasma membrane"/>
    <property type="evidence" value="ECO:0007669"/>
    <property type="project" value="UniProtKB-SubCell"/>
</dbReference>
<dbReference type="CDD" id="cd00761">
    <property type="entry name" value="Glyco_tranf_GTA_type"/>
    <property type="match status" value="1"/>
</dbReference>
<dbReference type="Pfam" id="PF00535">
    <property type="entry name" value="Glycos_transf_2"/>
    <property type="match status" value="1"/>
</dbReference>
<accession>I3ZLW1</accession>